<evidence type="ECO:0000313" key="15">
    <source>
        <dbReference type="Proteomes" id="UP000663829"/>
    </source>
</evidence>
<keyword evidence="5" id="KW-0677">Repeat</keyword>
<feature type="region of interest" description="Disordered" evidence="12">
    <location>
        <begin position="72"/>
        <end position="128"/>
    </location>
</feature>
<dbReference type="Proteomes" id="UP000663829">
    <property type="component" value="Unassembled WGS sequence"/>
</dbReference>
<evidence type="ECO:0000256" key="8">
    <source>
        <dbReference type="ARBA" id="ARBA00023306"/>
    </source>
</evidence>
<reference evidence="13" key="1">
    <citation type="submission" date="2021-02" db="EMBL/GenBank/DDBJ databases">
        <authorList>
            <person name="Nowell W R."/>
        </authorList>
    </citation>
    <scope>NUCLEOTIDE SEQUENCE</scope>
</reference>
<evidence type="ECO:0000256" key="10">
    <source>
        <dbReference type="ARBA" id="ARBA00049959"/>
    </source>
</evidence>
<evidence type="ECO:0000256" key="5">
    <source>
        <dbReference type="ARBA" id="ARBA00022737"/>
    </source>
</evidence>
<evidence type="ECO:0000256" key="11">
    <source>
        <dbReference type="SAM" id="Coils"/>
    </source>
</evidence>
<feature type="compositionally biased region" description="Polar residues" evidence="12">
    <location>
        <begin position="92"/>
        <end position="107"/>
    </location>
</feature>
<keyword evidence="7" id="KW-0206">Cytoskeleton</keyword>
<feature type="region of interest" description="Disordered" evidence="12">
    <location>
        <begin position="1"/>
        <end position="25"/>
    </location>
</feature>
<feature type="compositionally biased region" description="Polar residues" evidence="12">
    <location>
        <begin position="469"/>
        <end position="486"/>
    </location>
</feature>
<protein>
    <recommendedName>
        <fullName evidence="3">Centrosomal protein POC5</fullName>
    </recommendedName>
    <alternativeName>
        <fullName evidence="9">Protein of centriole 5</fullName>
    </alternativeName>
</protein>
<evidence type="ECO:0000256" key="4">
    <source>
        <dbReference type="ARBA" id="ARBA00022490"/>
    </source>
</evidence>
<dbReference type="PANTHER" id="PTHR28618">
    <property type="entry name" value="CENTROSOMAL PROTEIN POC5"/>
    <property type="match status" value="1"/>
</dbReference>
<keyword evidence="6 11" id="KW-0175">Coiled coil</keyword>
<evidence type="ECO:0000256" key="9">
    <source>
        <dbReference type="ARBA" id="ARBA00031694"/>
    </source>
</evidence>
<dbReference type="EMBL" id="CAJNOQ010000198">
    <property type="protein sequence ID" value="CAF0771038.1"/>
    <property type="molecule type" value="Genomic_DNA"/>
</dbReference>
<gene>
    <name evidence="13" type="ORF">GPM918_LOCUS1926</name>
    <name evidence="14" type="ORF">SRO942_LOCUS1926</name>
</gene>
<comment type="similarity">
    <text evidence="2">Belongs to the POC5 family.</text>
</comment>
<dbReference type="EMBL" id="CAJOBC010000198">
    <property type="protein sequence ID" value="CAF3553135.1"/>
    <property type="molecule type" value="Genomic_DNA"/>
</dbReference>
<dbReference type="AlphaFoldDB" id="A0A813QS26"/>
<keyword evidence="15" id="KW-1185">Reference proteome</keyword>
<evidence type="ECO:0000256" key="2">
    <source>
        <dbReference type="ARBA" id="ARBA00010411"/>
    </source>
</evidence>
<feature type="coiled-coil region" evidence="11">
    <location>
        <begin position="157"/>
        <end position="224"/>
    </location>
</feature>
<dbReference type="Proteomes" id="UP000681722">
    <property type="component" value="Unassembled WGS sequence"/>
</dbReference>
<evidence type="ECO:0000256" key="6">
    <source>
        <dbReference type="ARBA" id="ARBA00023054"/>
    </source>
</evidence>
<dbReference type="OrthoDB" id="10064898at2759"/>
<feature type="compositionally biased region" description="Basic and acidic residues" evidence="12">
    <location>
        <begin position="397"/>
        <end position="412"/>
    </location>
</feature>
<proteinExistence type="inferred from homology"/>
<feature type="compositionally biased region" description="Polar residues" evidence="12">
    <location>
        <begin position="72"/>
        <end position="83"/>
    </location>
</feature>
<accession>A0A813QS26</accession>
<dbReference type="GO" id="GO:0005814">
    <property type="term" value="C:centriole"/>
    <property type="evidence" value="ECO:0007669"/>
    <property type="project" value="UniProtKB-SubCell"/>
</dbReference>
<feature type="region of interest" description="Disordered" evidence="12">
    <location>
        <begin position="393"/>
        <end position="424"/>
    </location>
</feature>
<comment type="caution">
    <text evidence="13">The sequence shown here is derived from an EMBL/GenBank/DDBJ whole genome shotgun (WGS) entry which is preliminary data.</text>
</comment>
<keyword evidence="4" id="KW-0963">Cytoplasm</keyword>
<name>A0A813QS26_9BILA</name>
<feature type="region of interest" description="Disordered" evidence="12">
    <location>
        <begin position="449"/>
        <end position="500"/>
    </location>
</feature>
<dbReference type="PANTHER" id="PTHR28618:SF1">
    <property type="entry name" value="CENTROSOMAL PROTEIN POC5"/>
    <property type="match status" value="1"/>
</dbReference>
<organism evidence="13 15">
    <name type="scientific">Didymodactylos carnosus</name>
    <dbReference type="NCBI Taxonomy" id="1234261"/>
    <lineage>
        <taxon>Eukaryota</taxon>
        <taxon>Metazoa</taxon>
        <taxon>Spiralia</taxon>
        <taxon>Gnathifera</taxon>
        <taxon>Rotifera</taxon>
        <taxon>Eurotatoria</taxon>
        <taxon>Bdelloidea</taxon>
        <taxon>Philodinida</taxon>
        <taxon>Philodinidae</taxon>
        <taxon>Didymodactylos</taxon>
    </lineage>
</organism>
<evidence type="ECO:0000313" key="14">
    <source>
        <dbReference type="EMBL" id="CAF3553135.1"/>
    </source>
</evidence>
<comment type="function">
    <text evidence="10">Essential for the assembly of the distal half of centrioles, required for centriole elongation. Acts as a negative regulator of centriole elongation.</text>
</comment>
<sequence length="500" mass="58427">MSACSDTLCAPPHLPPDSPGSSVSSGFKNEYNDILRRAVLIPPSYPHDLMNMDEISSIPNDRRTPIWKSQKSNINSIHFNRPTQYHHKSENSKTTTSAISNAKPQQQQHKENAENNPTAGRNDNIEHHPLKYSELITTNMETKPFTENMDHWYLDLKNKLMNNVEKLRLQFLEEAQQTTLREKQKQAKEYIRLDQDIKLMKDMLTKYELTVEQKEEAEKNLNNSLSLLCSKTLLYRRYYEWRTAYGNKRRQIFTEQLAKDYYEQKLKRQIMSEWKKMIGQQWKQQFEVACEKKAKDVCLEIGNDYGLKYTQLELQLKQANEEIARLKQDRNIQDEPTKQAFMRGVCALNLEAMSVLLKNTSDEGQQHQDVNNSTIDQTKRTTSNELLVNNCTVRQYSSDEHPSTSTTTDERYTSLNSSQERPYHSFPTHVYKEYLPSTTYRTLKPYRQQYEQKRTSSSVSHGNRHVTFRQRQTYPSRHPSSVSGNSVIVERHAPINSLPS</sequence>
<evidence type="ECO:0000256" key="1">
    <source>
        <dbReference type="ARBA" id="ARBA00004114"/>
    </source>
</evidence>
<keyword evidence="8" id="KW-0131">Cell cycle</keyword>
<evidence type="ECO:0000256" key="7">
    <source>
        <dbReference type="ARBA" id="ARBA00023212"/>
    </source>
</evidence>
<comment type="subcellular location">
    <subcellularLocation>
        <location evidence="1">Cytoplasm</location>
        <location evidence="1">Cytoskeleton</location>
        <location evidence="1">Microtubule organizing center</location>
        <location evidence="1">Centrosome</location>
        <location evidence="1">Centriole</location>
    </subcellularLocation>
</comment>
<evidence type="ECO:0000256" key="3">
    <source>
        <dbReference type="ARBA" id="ARBA00014910"/>
    </source>
</evidence>
<evidence type="ECO:0000256" key="12">
    <source>
        <dbReference type="SAM" id="MobiDB-lite"/>
    </source>
</evidence>
<evidence type="ECO:0000313" key="13">
    <source>
        <dbReference type="EMBL" id="CAF0771038.1"/>
    </source>
</evidence>
<dbReference type="InterPro" id="IPR033351">
    <property type="entry name" value="POC5"/>
</dbReference>